<keyword evidence="8" id="KW-1185">Reference proteome</keyword>
<dbReference type="PANTHER" id="PTHR11863">
    <property type="entry name" value="STEROL DESATURASE"/>
    <property type="match status" value="1"/>
</dbReference>
<feature type="transmembrane region" description="Helical" evidence="5">
    <location>
        <begin position="35"/>
        <end position="54"/>
    </location>
</feature>
<dbReference type="Pfam" id="PF04116">
    <property type="entry name" value="FA_hydroxylase"/>
    <property type="match status" value="1"/>
</dbReference>
<feature type="transmembrane region" description="Helical" evidence="5">
    <location>
        <begin position="5"/>
        <end position="23"/>
    </location>
</feature>
<feature type="transmembrane region" description="Helical" evidence="5">
    <location>
        <begin position="108"/>
        <end position="129"/>
    </location>
</feature>
<keyword evidence="2 5" id="KW-0812">Transmembrane</keyword>
<dbReference type="InterPro" id="IPR050307">
    <property type="entry name" value="Sterol_Desaturase_Related"/>
</dbReference>
<keyword evidence="4 5" id="KW-0472">Membrane</keyword>
<organism evidence="7 8">
    <name type="scientific">Novosphingobium pituita</name>
    <dbReference type="NCBI Taxonomy" id="3056842"/>
    <lineage>
        <taxon>Bacteria</taxon>
        <taxon>Pseudomonadati</taxon>
        <taxon>Pseudomonadota</taxon>
        <taxon>Alphaproteobacteria</taxon>
        <taxon>Sphingomonadales</taxon>
        <taxon>Sphingomonadaceae</taxon>
        <taxon>Novosphingobium</taxon>
    </lineage>
</organism>
<feature type="transmembrane region" description="Helical" evidence="5">
    <location>
        <begin position="66"/>
        <end position="88"/>
    </location>
</feature>
<feature type="domain" description="Fatty acid hydroxylase" evidence="6">
    <location>
        <begin position="117"/>
        <end position="247"/>
    </location>
</feature>
<evidence type="ECO:0000256" key="3">
    <source>
        <dbReference type="ARBA" id="ARBA00022989"/>
    </source>
</evidence>
<dbReference type="Proteomes" id="UP001187221">
    <property type="component" value="Unassembled WGS sequence"/>
</dbReference>
<accession>A0ABQ6P4L9</accession>
<evidence type="ECO:0000256" key="4">
    <source>
        <dbReference type="ARBA" id="ARBA00023136"/>
    </source>
</evidence>
<evidence type="ECO:0000313" key="8">
    <source>
        <dbReference type="Proteomes" id="UP001187221"/>
    </source>
</evidence>
<sequence>MKQRLIGLIPPATLLAVVLFWGYAPRSVVDNPWTLTILSTVVSAFILGLEWLFERHAGWRMNWREFATDVFYVVLGTIVISRATEFFAEAPLKAAKAHLGLATPWLEHLPFLAQVGIIFALFEFGQYWMHRGMHNWTPLWLTHAPHHHITQLNALKGYVGNPLELFLISLGIIALLDFTPAAILCAASVGQVVSGFAHANVRADPPPFYSFFLTTIRHHSLHHSTDYESTRCNYANSLILIDRVFGTFRDGEATVVGQDDLRRLSIREQFLFPFVPVIEAMRKRRHHV</sequence>
<evidence type="ECO:0000259" key="6">
    <source>
        <dbReference type="Pfam" id="PF04116"/>
    </source>
</evidence>
<reference evidence="7 8" key="1">
    <citation type="submission" date="2023-06" db="EMBL/GenBank/DDBJ databases">
        <title>Draft genome sequence of Novosphingobium sp. strain IK01.</title>
        <authorList>
            <person name="Hatamoto M."/>
            <person name="Ikarashi T."/>
            <person name="Yamaguchi T."/>
        </authorList>
    </citation>
    <scope>NUCLEOTIDE SEQUENCE [LARGE SCALE GENOMIC DNA]</scope>
    <source>
        <strain evidence="7 8">IK01</strain>
    </source>
</reference>
<evidence type="ECO:0000256" key="1">
    <source>
        <dbReference type="ARBA" id="ARBA00004370"/>
    </source>
</evidence>
<comment type="caution">
    <text evidence="7">The sequence shown here is derived from an EMBL/GenBank/DDBJ whole genome shotgun (WGS) entry which is preliminary data.</text>
</comment>
<name>A0ABQ6P4L9_9SPHN</name>
<dbReference type="EMBL" id="BTFW01000001">
    <property type="protein sequence ID" value="GMM59731.1"/>
    <property type="molecule type" value="Genomic_DNA"/>
</dbReference>
<proteinExistence type="predicted"/>
<comment type="subcellular location">
    <subcellularLocation>
        <location evidence="1">Membrane</location>
    </subcellularLocation>
</comment>
<dbReference type="InterPro" id="IPR006694">
    <property type="entry name" value="Fatty_acid_hydroxylase"/>
</dbReference>
<evidence type="ECO:0000256" key="2">
    <source>
        <dbReference type="ARBA" id="ARBA00022692"/>
    </source>
</evidence>
<keyword evidence="3 5" id="KW-1133">Transmembrane helix</keyword>
<dbReference type="RefSeq" id="WP_317973577.1">
    <property type="nucleotide sequence ID" value="NZ_BTFW01000001.1"/>
</dbReference>
<gene>
    <name evidence="7" type="ORF">NUTIK01_05080</name>
</gene>
<evidence type="ECO:0000313" key="7">
    <source>
        <dbReference type="EMBL" id="GMM59731.1"/>
    </source>
</evidence>
<protein>
    <recommendedName>
        <fullName evidence="6">Fatty acid hydroxylase domain-containing protein</fullName>
    </recommendedName>
</protein>
<evidence type="ECO:0000256" key="5">
    <source>
        <dbReference type="SAM" id="Phobius"/>
    </source>
</evidence>